<name>X6LBU3_RETFI</name>
<dbReference type="InterPro" id="IPR036038">
    <property type="entry name" value="Aminotransferase-like"/>
</dbReference>
<dbReference type="SUPFAM" id="SSF56752">
    <property type="entry name" value="D-aminoacid aminotransferase-like PLP-dependent enzymes"/>
    <property type="match status" value="1"/>
</dbReference>
<dbReference type="EMBL" id="ASPP01045692">
    <property type="protein sequence ID" value="ETN98825.1"/>
    <property type="molecule type" value="Genomic_DNA"/>
</dbReference>
<evidence type="ECO:0000256" key="4">
    <source>
        <dbReference type="SAM" id="MobiDB-lite"/>
    </source>
</evidence>
<organism evidence="5 6">
    <name type="scientific">Reticulomyxa filosa</name>
    <dbReference type="NCBI Taxonomy" id="46433"/>
    <lineage>
        <taxon>Eukaryota</taxon>
        <taxon>Sar</taxon>
        <taxon>Rhizaria</taxon>
        <taxon>Retaria</taxon>
        <taxon>Foraminifera</taxon>
        <taxon>Monothalamids</taxon>
        <taxon>Reticulomyxidae</taxon>
        <taxon>Reticulomyxa</taxon>
    </lineage>
</organism>
<dbReference type="InterPro" id="IPR005786">
    <property type="entry name" value="B_amino_transII"/>
</dbReference>
<dbReference type="PANTHER" id="PTHR11825:SF44">
    <property type="entry name" value="BRANCHED-CHAIN-AMINO-ACID AMINOTRANSFERASE"/>
    <property type="match status" value="1"/>
</dbReference>
<reference evidence="5 6" key="1">
    <citation type="journal article" date="2013" name="Curr. Biol.">
        <title>The Genome of the Foraminiferan Reticulomyxa filosa.</title>
        <authorList>
            <person name="Glockner G."/>
            <person name="Hulsmann N."/>
            <person name="Schleicher M."/>
            <person name="Noegel A.A."/>
            <person name="Eichinger L."/>
            <person name="Gallinger C."/>
            <person name="Pawlowski J."/>
            <person name="Sierra R."/>
            <person name="Euteneuer U."/>
            <person name="Pillet L."/>
            <person name="Moustafa A."/>
            <person name="Platzer M."/>
            <person name="Groth M."/>
            <person name="Szafranski K."/>
            <person name="Schliwa M."/>
        </authorList>
    </citation>
    <scope>NUCLEOTIDE SEQUENCE [LARGE SCALE GENOMIC DNA]</scope>
</reference>
<protein>
    <submittedName>
        <fullName evidence="5">Uncharacterized protein</fullName>
    </submittedName>
</protein>
<dbReference type="Gene3D" id="3.20.10.10">
    <property type="entry name" value="D-amino Acid Aminotransferase, subunit A, domain 2"/>
    <property type="match status" value="1"/>
</dbReference>
<dbReference type="GO" id="GO:0009081">
    <property type="term" value="P:branched-chain amino acid metabolic process"/>
    <property type="evidence" value="ECO:0007669"/>
    <property type="project" value="InterPro"/>
</dbReference>
<proteinExistence type="inferred from homology"/>
<evidence type="ECO:0000256" key="2">
    <source>
        <dbReference type="ARBA" id="ARBA00009320"/>
    </source>
</evidence>
<comment type="caution">
    <text evidence="5">The sequence shown here is derived from an EMBL/GenBank/DDBJ whole genome shotgun (WGS) entry which is preliminary data.</text>
</comment>
<accession>X6LBU3</accession>
<evidence type="ECO:0000313" key="5">
    <source>
        <dbReference type="EMBL" id="ETN98825.1"/>
    </source>
</evidence>
<gene>
    <name evidence="5" type="ORF">RFI_38662</name>
</gene>
<dbReference type="AlphaFoldDB" id="X6LBU3"/>
<keyword evidence="6" id="KW-1185">Reference proteome</keyword>
<comment type="cofactor">
    <cofactor evidence="1">
        <name>pyridoxal 5'-phosphate</name>
        <dbReference type="ChEBI" id="CHEBI:597326"/>
    </cofactor>
</comment>
<dbReference type="GO" id="GO:0004084">
    <property type="term" value="F:branched-chain-amino-acid transaminase activity"/>
    <property type="evidence" value="ECO:0007669"/>
    <property type="project" value="InterPro"/>
</dbReference>
<feature type="region of interest" description="Disordered" evidence="4">
    <location>
        <begin position="52"/>
        <end position="78"/>
    </location>
</feature>
<evidence type="ECO:0000313" key="6">
    <source>
        <dbReference type="Proteomes" id="UP000023152"/>
    </source>
</evidence>
<comment type="similarity">
    <text evidence="2">Belongs to the class-IV pyridoxal-phosphate-dependent aminotransferase family.</text>
</comment>
<dbReference type="PANTHER" id="PTHR11825">
    <property type="entry name" value="SUBGROUP IIII AMINOTRANSFERASE"/>
    <property type="match status" value="1"/>
</dbReference>
<evidence type="ECO:0000256" key="1">
    <source>
        <dbReference type="ARBA" id="ARBA00001933"/>
    </source>
</evidence>
<sequence length="169" mass="19858">MNIFFHLKKVDSHHSDDDRYETILITPCLNERTVFPEVMRDTCIKLIQHEQEQEQGQVQGQRSNTDTHKDSHKKKAKNEHWAKVQVIEKAVSVDKLMKWIENKQIIEIFATDSVNVTTKIQKISCKNRGHIYEQSIQQETPWLSQQLRNHILDMQHGVIEHPWSVVAVV</sequence>
<dbReference type="Proteomes" id="UP000023152">
    <property type="component" value="Unassembled WGS sequence"/>
</dbReference>
<evidence type="ECO:0000256" key="3">
    <source>
        <dbReference type="ARBA" id="ARBA00022898"/>
    </source>
</evidence>
<keyword evidence="3" id="KW-0663">Pyridoxal phosphate</keyword>
<dbReference type="InterPro" id="IPR043132">
    <property type="entry name" value="BCAT-like_C"/>
</dbReference>